<evidence type="ECO:0000313" key="2">
    <source>
        <dbReference type="Proteomes" id="UP001597463"/>
    </source>
</evidence>
<dbReference type="EMBL" id="JBHUMV010000006">
    <property type="protein sequence ID" value="MFD2755038.1"/>
    <property type="molecule type" value="Genomic_DNA"/>
</dbReference>
<dbReference type="Proteomes" id="UP001597463">
    <property type="component" value="Unassembled WGS sequence"/>
</dbReference>
<evidence type="ECO:0000313" key="1">
    <source>
        <dbReference type="EMBL" id="MFD2755038.1"/>
    </source>
</evidence>
<keyword evidence="2" id="KW-1185">Reference proteome</keyword>
<reference evidence="2" key="1">
    <citation type="journal article" date="2019" name="Int. J. Syst. Evol. Microbiol.">
        <title>The Global Catalogue of Microorganisms (GCM) 10K type strain sequencing project: providing services to taxonomists for standard genome sequencing and annotation.</title>
        <authorList>
            <consortium name="The Broad Institute Genomics Platform"/>
            <consortium name="The Broad Institute Genome Sequencing Center for Infectious Disease"/>
            <person name="Wu L."/>
            <person name="Ma J."/>
        </authorList>
    </citation>
    <scope>NUCLEOTIDE SEQUENCE [LARGE SCALE GENOMIC DNA]</scope>
    <source>
        <strain evidence="2">TISTR 1906</strain>
    </source>
</reference>
<organism evidence="1 2">
    <name type="scientific">Comamonas terrae</name>
    <dbReference type="NCBI Taxonomy" id="673548"/>
    <lineage>
        <taxon>Bacteria</taxon>
        <taxon>Pseudomonadati</taxon>
        <taxon>Pseudomonadota</taxon>
        <taxon>Betaproteobacteria</taxon>
        <taxon>Burkholderiales</taxon>
        <taxon>Comamonadaceae</taxon>
        <taxon>Comamonas</taxon>
    </lineage>
</organism>
<comment type="caution">
    <text evidence="1">The sequence shown here is derived from an EMBL/GenBank/DDBJ whole genome shotgun (WGS) entry which is preliminary data.</text>
</comment>
<dbReference type="RefSeq" id="WP_157082222.1">
    <property type="nucleotide sequence ID" value="NZ_BCNT01000026.1"/>
</dbReference>
<proteinExistence type="predicted"/>
<accession>A0ABW5UQ39</accession>
<name>A0ABW5UQ39_9BURK</name>
<sequence>MIPVNLYLRLQALQQPPVKLFATVKAIVGSQAQVEFPGGARSLVANPVNAPADQAVFVRNGEIVELAPNLPYVTTEV</sequence>
<gene>
    <name evidence="1" type="ORF">ACFSW6_13140</name>
</gene>
<protein>
    <submittedName>
        <fullName evidence="1">Uncharacterized protein</fullName>
    </submittedName>
</protein>